<gene>
    <name evidence="1" type="ORF">ACFSRY_01170</name>
</gene>
<proteinExistence type="predicted"/>
<comment type="caution">
    <text evidence="1">The sequence shown here is derived from an EMBL/GenBank/DDBJ whole genome shotgun (WGS) entry which is preliminary data.</text>
</comment>
<keyword evidence="2" id="KW-1185">Reference proteome</keyword>
<accession>A0ABW5IFP2</accession>
<dbReference type="EMBL" id="JBHULU010000002">
    <property type="protein sequence ID" value="MFD2512461.1"/>
    <property type="molecule type" value="Genomic_DNA"/>
</dbReference>
<organism evidence="1 2">
    <name type="scientific">Pontibacter locisalis</name>
    <dbReference type="NCBI Taxonomy" id="1719035"/>
    <lineage>
        <taxon>Bacteria</taxon>
        <taxon>Pseudomonadati</taxon>
        <taxon>Bacteroidota</taxon>
        <taxon>Cytophagia</taxon>
        <taxon>Cytophagales</taxon>
        <taxon>Hymenobacteraceae</taxon>
        <taxon>Pontibacter</taxon>
    </lineage>
</organism>
<sequence length="101" mass="11355">MKTIELTETNATLRLDGSEATRSMDIKNITIKKWPATGGHIKMIVLDEKDVPIYSQVLELSEAMENGAVAVNKRFVFYDHLSVQFMTETGEGSFNLVVNFE</sequence>
<evidence type="ECO:0000313" key="1">
    <source>
        <dbReference type="EMBL" id="MFD2512461.1"/>
    </source>
</evidence>
<name>A0ABW5IFP2_9BACT</name>
<evidence type="ECO:0000313" key="2">
    <source>
        <dbReference type="Proteomes" id="UP001597544"/>
    </source>
</evidence>
<protein>
    <submittedName>
        <fullName evidence="1">Uncharacterized protein</fullName>
    </submittedName>
</protein>
<dbReference type="Proteomes" id="UP001597544">
    <property type="component" value="Unassembled WGS sequence"/>
</dbReference>
<dbReference type="RefSeq" id="WP_377502568.1">
    <property type="nucleotide sequence ID" value="NZ_JBHULU010000002.1"/>
</dbReference>
<reference evidence="2" key="1">
    <citation type="journal article" date="2019" name="Int. J. Syst. Evol. Microbiol.">
        <title>The Global Catalogue of Microorganisms (GCM) 10K type strain sequencing project: providing services to taxonomists for standard genome sequencing and annotation.</title>
        <authorList>
            <consortium name="The Broad Institute Genomics Platform"/>
            <consortium name="The Broad Institute Genome Sequencing Center for Infectious Disease"/>
            <person name="Wu L."/>
            <person name="Ma J."/>
        </authorList>
    </citation>
    <scope>NUCLEOTIDE SEQUENCE [LARGE SCALE GENOMIC DNA]</scope>
    <source>
        <strain evidence="2">KCTC 42498</strain>
    </source>
</reference>